<sequence>MESLFTTEGNQNIIDRINKLHPTTLSQWGKMTVDQMMSHCIGPLDVVLGNLHLKMNPIMAFFGRTIVRKKVMGAAQFKKDSPTAPAFIRTGSYDFEATRVELIEKVKKFREGPQVIKTDIHPFFGPMTHEEWDNLQWKHLDHHLRQFGV</sequence>
<evidence type="ECO:0000313" key="1">
    <source>
        <dbReference type="EMBL" id="KGO90692.1"/>
    </source>
</evidence>
<dbReference type="RefSeq" id="WP_026979790.1">
    <property type="nucleotide sequence ID" value="NZ_AUCZ01000004.1"/>
</dbReference>
<dbReference type="OrthoDB" id="2599194at2"/>
<dbReference type="AlphaFoldDB" id="A0A0A2MDG9"/>
<name>A0A0A2MDG9_9FLAO</name>
<evidence type="ECO:0008006" key="3">
    <source>
        <dbReference type="Google" id="ProtNLM"/>
    </source>
</evidence>
<dbReference type="InterPro" id="IPR011463">
    <property type="entry name" value="DUF1569"/>
</dbReference>
<accession>A0A0A2MDG9</accession>
<comment type="caution">
    <text evidence="1">The sequence shown here is derived from an EMBL/GenBank/DDBJ whole genome shotgun (WGS) entry which is preliminary data.</text>
</comment>
<proteinExistence type="predicted"/>
<dbReference type="Gene3D" id="1.20.120.450">
    <property type="entry name" value="dinb family like domain"/>
    <property type="match status" value="1"/>
</dbReference>
<evidence type="ECO:0000313" key="2">
    <source>
        <dbReference type="Proteomes" id="UP000030121"/>
    </source>
</evidence>
<protein>
    <recommendedName>
        <fullName evidence="3">DUF1569 domain-containing protein</fullName>
    </recommendedName>
</protein>
<dbReference type="Proteomes" id="UP000030121">
    <property type="component" value="Unassembled WGS sequence"/>
</dbReference>
<keyword evidence="2" id="KW-1185">Reference proteome</keyword>
<dbReference type="eggNOG" id="ENOG502ZRUR">
    <property type="taxonomic scope" value="Bacteria"/>
</dbReference>
<dbReference type="EMBL" id="JRLW01000001">
    <property type="protein sequence ID" value="KGO90692.1"/>
    <property type="molecule type" value="Genomic_DNA"/>
</dbReference>
<reference evidence="1 2" key="1">
    <citation type="submission" date="2013-09" db="EMBL/GenBank/DDBJ databases">
        <authorList>
            <person name="Zeng Z."/>
            <person name="Chen C."/>
        </authorList>
    </citation>
    <scope>NUCLEOTIDE SEQUENCE [LARGE SCALE GENOMIC DNA]</scope>
    <source>
        <strain evidence="1 2">GH29-5</strain>
    </source>
</reference>
<dbReference type="Pfam" id="PF07606">
    <property type="entry name" value="DUF1569"/>
    <property type="match status" value="1"/>
</dbReference>
<organism evidence="1 2">
    <name type="scientific">Flavobacterium suncheonense GH29-5 = DSM 17707</name>
    <dbReference type="NCBI Taxonomy" id="1121899"/>
    <lineage>
        <taxon>Bacteria</taxon>
        <taxon>Pseudomonadati</taxon>
        <taxon>Bacteroidota</taxon>
        <taxon>Flavobacteriia</taxon>
        <taxon>Flavobacteriales</taxon>
        <taxon>Flavobacteriaceae</taxon>
        <taxon>Flavobacterium</taxon>
    </lineage>
</organism>
<dbReference type="InterPro" id="IPR034660">
    <property type="entry name" value="DinB/YfiT-like"/>
</dbReference>
<gene>
    <name evidence="1" type="ORF">Q764_00790</name>
</gene>
<dbReference type="STRING" id="1121899.GCA_000430025_01030"/>